<sequence length="91" mass="10426">MSLVWLRNALPTIQIKGVITRLMLDSLAGFTSILPRLDTGEALMLGDAVLLPSRIRLDKPVITPDSATRDFWKEWGTNQLMLKLLIWQWKH</sequence>
<accession>A0ABT5LHH2</accession>
<organism evidence="1 2">
    <name type="scientific">Xenorhabdus yunnanensis</name>
    <dbReference type="NCBI Taxonomy" id="3025878"/>
    <lineage>
        <taxon>Bacteria</taxon>
        <taxon>Pseudomonadati</taxon>
        <taxon>Pseudomonadota</taxon>
        <taxon>Gammaproteobacteria</taxon>
        <taxon>Enterobacterales</taxon>
        <taxon>Morganellaceae</taxon>
        <taxon>Xenorhabdus</taxon>
    </lineage>
</organism>
<reference evidence="1 2" key="1">
    <citation type="submission" date="2023-02" db="EMBL/GenBank/DDBJ databases">
        <title>Entomopathogenic bacteria.</title>
        <authorList>
            <person name="Machado R.A."/>
        </authorList>
    </citation>
    <scope>NUCLEOTIDE SEQUENCE [LARGE SCALE GENOMIC DNA]</scope>
    <source>
        <strain evidence="1 2">XENO-10</strain>
    </source>
</reference>
<evidence type="ECO:0000313" key="1">
    <source>
        <dbReference type="EMBL" id="MDC9590561.1"/>
    </source>
</evidence>
<gene>
    <name evidence="1" type="ORF">PSI23_15015</name>
</gene>
<comment type="caution">
    <text evidence="1">The sequence shown here is derived from an EMBL/GenBank/DDBJ whole genome shotgun (WGS) entry which is preliminary data.</text>
</comment>
<dbReference type="RefSeq" id="WP_273555841.1">
    <property type="nucleotide sequence ID" value="NZ_JAQRFI010000038.1"/>
</dbReference>
<protein>
    <submittedName>
        <fullName evidence="1">Uncharacterized protein</fullName>
    </submittedName>
</protein>
<dbReference type="Proteomes" id="UP001217178">
    <property type="component" value="Unassembled WGS sequence"/>
</dbReference>
<keyword evidence="2" id="KW-1185">Reference proteome</keyword>
<proteinExistence type="predicted"/>
<evidence type="ECO:0000313" key="2">
    <source>
        <dbReference type="Proteomes" id="UP001217178"/>
    </source>
</evidence>
<name>A0ABT5LHH2_9GAMM</name>
<dbReference type="EMBL" id="JAQRFI010000038">
    <property type="protein sequence ID" value="MDC9590561.1"/>
    <property type="molecule type" value="Genomic_DNA"/>
</dbReference>